<dbReference type="InterPro" id="IPR027417">
    <property type="entry name" value="P-loop_NTPase"/>
</dbReference>
<dbReference type="PANTHER" id="PTHR22706">
    <property type="entry name" value="ASSEMBLY FACTOR FOR SPINDLE MICROTUBULES"/>
    <property type="match status" value="1"/>
</dbReference>
<keyword evidence="3" id="KW-0677">Repeat</keyword>
<dbReference type="Pfam" id="PF00612">
    <property type="entry name" value="IQ"/>
    <property type="match status" value="3"/>
</dbReference>
<dbReference type="GO" id="GO:0000278">
    <property type="term" value="P:mitotic cell cycle"/>
    <property type="evidence" value="ECO:0007669"/>
    <property type="project" value="TreeGrafter"/>
</dbReference>
<evidence type="ECO:0000256" key="4">
    <source>
        <dbReference type="ARBA" id="ARBA00022860"/>
    </source>
</evidence>
<dbReference type="EMBL" id="CAKOFQ010007836">
    <property type="protein sequence ID" value="CAH2008849.1"/>
    <property type="molecule type" value="Genomic_DNA"/>
</dbReference>
<dbReference type="AlphaFoldDB" id="A0A9P0MAR8"/>
<evidence type="ECO:0008006" key="7">
    <source>
        <dbReference type="Google" id="ProtNLM"/>
    </source>
</evidence>
<dbReference type="InterPro" id="IPR000048">
    <property type="entry name" value="IQ_motif_EF-hand-BS"/>
</dbReference>
<dbReference type="OrthoDB" id="190375at2759"/>
<protein>
    <recommendedName>
        <fullName evidence="7">Spermatogenesis-associated protein 17</fullName>
    </recommendedName>
</protein>
<sequence length="337" mass="40445">MASVYNLFHDAIHMEDSIVERYEQNNAVESRRHFAALKIQKHFRGFLTRNRIKRLHKYAILIQKTFRGWLARYHLPDRLHEYYDRLFLDHINKSAAKIQATWKGYSFRKYEVCIKDIREERALREKANEEMQMMLRLQRELMMGGIQAGTKPQNINLLENIIEVCIDRHHLLSTKQIRGVLSAPQHQELSELEKIIKTSTWTDYMRKLRKIYRNSAMGQDEEDQQIAYQHPKLRRYQKLMKQRDPNMEPPPPPCYTKQKNDFYLYSGLIKREPYQRMLTTSDKYRKPITAVVRSTDRSKNICEQDFDLNTLKMAAKEAEVPPYYIDFWLTKCKVHNL</sequence>
<accession>A0A9P0MAR8</accession>
<comment type="subcellular location">
    <subcellularLocation>
        <location evidence="1">Cytoplasm</location>
    </subcellularLocation>
</comment>
<dbReference type="Proteomes" id="UP001152888">
    <property type="component" value="Unassembled WGS sequence"/>
</dbReference>
<dbReference type="SUPFAM" id="SSF52540">
    <property type="entry name" value="P-loop containing nucleoside triphosphate hydrolases"/>
    <property type="match status" value="1"/>
</dbReference>
<dbReference type="SMART" id="SM00015">
    <property type="entry name" value="IQ"/>
    <property type="match status" value="3"/>
</dbReference>
<dbReference type="GO" id="GO:0005516">
    <property type="term" value="F:calmodulin binding"/>
    <property type="evidence" value="ECO:0007669"/>
    <property type="project" value="UniProtKB-KW"/>
</dbReference>
<keyword evidence="2" id="KW-0963">Cytoplasm</keyword>
<organism evidence="5 6">
    <name type="scientific">Acanthoscelides obtectus</name>
    <name type="common">Bean weevil</name>
    <name type="synonym">Bruchus obtectus</name>
    <dbReference type="NCBI Taxonomy" id="200917"/>
    <lineage>
        <taxon>Eukaryota</taxon>
        <taxon>Metazoa</taxon>
        <taxon>Ecdysozoa</taxon>
        <taxon>Arthropoda</taxon>
        <taxon>Hexapoda</taxon>
        <taxon>Insecta</taxon>
        <taxon>Pterygota</taxon>
        <taxon>Neoptera</taxon>
        <taxon>Endopterygota</taxon>
        <taxon>Coleoptera</taxon>
        <taxon>Polyphaga</taxon>
        <taxon>Cucujiformia</taxon>
        <taxon>Chrysomeloidea</taxon>
        <taxon>Chrysomelidae</taxon>
        <taxon>Bruchinae</taxon>
        <taxon>Bruchini</taxon>
        <taxon>Acanthoscelides</taxon>
    </lineage>
</organism>
<dbReference type="Gene3D" id="1.20.5.190">
    <property type="match status" value="1"/>
</dbReference>
<dbReference type="GO" id="GO:0051295">
    <property type="term" value="P:establishment of meiotic spindle localization"/>
    <property type="evidence" value="ECO:0007669"/>
    <property type="project" value="TreeGrafter"/>
</dbReference>
<dbReference type="GO" id="GO:0007051">
    <property type="term" value="P:spindle organization"/>
    <property type="evidence" value="ECO:0007669"/>
    <property type="project" value="TreeGrafter"/>
</dbReference>
<evidence type="ECO:0000256" key="3">
    <source>
        <dbReference type="ARBA" id="ARBA00022737"/>
    </source>
</evidence>
<comment type="caution">
    <text evidence="5">The sequence shown here is derived from an EMBL/GenBank/DDBJ whole genome shotgun (WGS) entry which is preliminary data.</text>
</comment>
<reference evidence="5" key="1">
    <citation type="submission" date="2022-03" db="EMBL/GenBank/DDBJ databases">
        <authorList>
            <person name="Sayadi A."/>
        </authorList>
    </citation>
    <scope>NUCLEOTIDE SEQUENCE</scope>
</reference>
<evidence type="ECO:0000256" key="1">
    <source>
        <dbReference type="ARBA" id="ARBA00004496"/>
    </source>
</evidence>
<dbReference type="InterPro" id="IPR051185">
    <property type="entry name" value="ASPM"/>
</dbReference>
<keyword evidence="6" id="KW-1185">Reference proteome</keyword>
<evidence type="ECO:0000256" key="2">
    <source>
        <dbReference type="ARBA" id="ARBA00022490"/>
    </source>
</evidence>
<dbReference type="PROSITE" id="PS50096">
    <property type="entry name" value="IQ"/>
    <property type="match status" value="3"/>
</dbReference>
<proteinExistence type="predicted"/>
<keyword evidence="4" id="KW-0112">Calmodulin-binding</keyword>
<name>A0A9P0MAR8_ACAOB</name>
<gene>
    <name evidence="5" type="ORF">ACAOBT_LOCUS30479</name>
</gene>
<dbReference type="GO" id="GO:0000922">
    <property type="term" value="C:spindle pole"/>
    <property type="evidence" value="ECO:0007669"/>
    <property type="project" value="TreeGrafter"/>
</dbReference>
<dbReference type="PANTHER" id="PTHR22706:SF1">
    <property type="entry name" value="ASSEMBLY FACTOR FOR SPINDLE MICROTUBULES"/>
    <property type="match status" value="1"/>
</dbReference>
<dbReference type="GO" id="GO:0005737">
    <property type="term" value="C:cytoplasm"/>
    <property type="evidence" value="ECO:0007669"/>
    <property type="project" value="UniProtKB-SubCell"/>
</dbReference>
<evidence type="ECO:0000313" key="6">
    <source>
        <dbReference type="Proteomes" id="UP001152888"/>
    </source>
</evidence>
<evidence type="ECO:0000313" key="5">
    <source>
        <dbReference type="EMBL" id="CAH2008849.1"/>
    </source>
</evidence>